<evidence type="ECO:0000313" key="2">
    <source>
        <dbReference type="EMBL" id="AML60568.1"/>
    </source>
</evidence>
<dbReference type="Pfam" id="PF03161">
    <property type="entry name" value="LAGLIDADG_2"/>
    <property type="match status" value="1"/>
</dbReference>
<keyword evidence="2" id="KW-0496">Mitochondrion</keyword>
<dbReference type="PANTHER" id="PTHR47539">
    <property type="entry name" value="PENTATRICOPEPTIDE REPEAT-CONTAINING PROTEIN OTP51, CHLOROPLASTIC"/>
    <property type="match status" value="1"/>
</dbReference>
<dbReference type="AlphaFoldDB" id="A0A140F2D4"/>
<geneLocation type="mitochondrion" evidence="2"/>
<keyword evidence="2" id="KW-0255">Endonuclease</keyword>
<dbReference type="GO" id="GO:0000373">
    <property type="term" value="P:Group II intron splicing"/>
    <property type="evidence" value="ECO:0007669"/>
    <property type="project" value="TreeGrafter"/>
</dbReference>
<name>A0A140F2D4_9GLOM</name>
<sequence length="264" mass="29624">MPIVIQSVSLESYLLWLSSQNSPPHSPLFLRASYAKQLPTFPTLRRYHTSTPTPSLSRAELSAIVITPEQHEVIVGSLLADMSAIKPAGPKRNTRLTIGQSKLNLDYLLSLSTLLTTLIRQQTLTPDNKLDRNTGIQYYGYKLCTMSLPCLNIYREWFYPQGIKIVPTDIADHLTPLGLAHWYMQDGSKTTDNGVTFATHCFSEAEILLLIQTLFTKFGLNCTQQKGGADNQKAIYVRRASIPTFIELVSPHIHSSMLYKLPTK</sequence>
<dbReference type="PANTHER" id="PTHR47539:SF1">
    <property type="entry name" value="PENTATRICOPEPTIDE REPEAT-CONTAINING PROTEIN OTP51, CHLOROPLASTIC"/>
    <property type="match status" value="1"/>
</dbReference>
<dbReference type="GO" id="GO:0004519">
    <property type="term" value="F:endonuclease activity"/>
    <property type="evidence" value="ECO:0007669"/>
    <property type="project" value="UniProtKB-KW"/>
</dbReference>
<reference evidence="2" key="1">
    <citation type="submission" date="2015-11" db="EMBL/GenBank/DDBJ databases">
        <authorList>
            <person name="Zhang Y."/>
            <person name="Guo Z."/>
        </authorList>
    </citation>
    <scope>NUCLEOTIDE SEQUENCE</scope>
    <source>
        <strain evidence="2">C2</strain>
    </source>
</reference>
<organism evidence="2">
    <name type="scientific">Rhizophagus irregularis</name>
    <dbReference type="NCBI Taxonomy" id="588596"/>
    <lineage>
        <taxon>Eukaryota</taxon>
        <taxon>Fungi</taxon>
        <taxon>Fungi incertae sedis</taxon>
        <taxon>Mucoromycota</taxon>
        <taxon>Glomeromycotina</taxon>
        <taxon>Glomeromycetes</taxon>
        <taxon>Glomerales</taxon>
        <taxon>Glomeraceae</taxon>
        <taxon>Rhizophagus</taxon>
    </lineage>
</organism>
<dbReference type="SUPFAM" id="SSF55608">
    <property type="entry name" value="Homing endonucleases"/>
    <property type="match status" value="1"/>
</dbReference>
<dbReference type="EMBL" id="KU127234">
    <property type="protein sequence ID" value="AML60568.1"/>
    <property type="molecule type" value="Genomic_DNA"/>
</dbReference>
<dbReference type="InterPro" id="IPR027434">
    <property type="entry name" value="Homing_endonucl"/>
</dbReference>
<evidence type="ECO:0000259" key="1">
    <source>
        <dbReference type="Pfam" id="PF03161"/>
    </source>
</evidence>
<proteinExistence type="predicted"/>
<dbReference type="Gene3D" id="3.10.28.10">
    <property type="entry name" value="Homing endonucleases"/>
    <property type="match status" value="2"/>
</dbReference>
<keyword evidence="2" id="KW-0378">Hydrolase</keyword>
<protein>
    <submittedName>
        <fullName evidence="2">LAGLIDADG endonuclease</fullName>
    </submittedName>
</protein>
<dbReference type="GO" id="GO:0045292">
    <property type="term" value="P:mRNA cis splicing, via spliceosome"/>
    <property type="evidence" value="ECO:0007669"/>
    <property type="project" value="TreeGrafter"/>
</dbReference>
<dbReference type="InterPro" id="IPR052500">
    <property type="entry name" value="Chloro/Mito_RNA_Process"/>
</dbReference>
<reference evidence="2" key="2">
    <citation type="journal article" date="2016" name="Nat. Microbiol.">
        <title>Evidence for the sexual origin of heterokaryosis in Arbuscular Mycorrhizal Fungi.</title>
        <authorList>
            <person name="Ropars J."/>
            <person name="Sedzielewska Toro K."/>
            <person name="Noel J."/>
            <person name="Pelin A."/>
            <person name="Charron P."/>
            <person name="Farinelli L."/>
            <person name="Marton T."/>
            <person name="Kruger M."/>
            <person name="Fuchs J."/>
            <person name="Brachmann A."/>
            <person name="Corradi N."/>
        </authorList>
    </citation>
    <scope>NUCLEOTIDE SEQUENCE</scope>
    <source>
        <strain evidence="2">C2</strain>
    </source>
</reference>
<gene>
    <name evidence="2" type="primary">cox2</name>
</gene>
<accession>A0A140F2D4</accession>
<dbReference type="InterPro" id="IPR004860">
    <property type="entry name" value="LAGLIDADG_dom"/>
</dbReference>
<feature type="domain" description="Homing endonuclease LAGLIDADG" evidence="1">
    <location>
        <begin position="72"/>
        <end position="245"/>
    </location>
</feature>
<keyword evidence="2" id="KW-0540">Nuclease</keyword>